<dbReference type="FunFam" id="3.30.1490.20:FF:000025">
    <property type="entry name" value="Alpha-aminoadipate--LysW ligase LysX protein"/>
    <property type="match status" value="1"/>
</dbReference>
<comment type="cofactor">
    <cofactor evidence="1">
        <name>Mg(2+)</name>
        <dbReference type="ChEBI" id="CHEBI:18420"/>
    </cofactor>
</comment>
<reference evidence="12 13" key="1">
    <citation type="submission" date="2020-08" db="EMBL/GenBank/DDBJ databases">
        <title>Sequencing the genomes of 1000 actinobacteria strains.</title>
        <authorList>
            <person name="Klenk H.-P."/>
        </authorList>
    </citation>
    <scope>NUCLEOTIDE SEQUENCE [LARGE SCALE GENOMIC DNA]</scope>
    <source>
        <strain evidence="12 13">DSM 45084</strain>
    </source>
</reference>
<dbReference type="InterPro" id="IPR011761">
    <property type="entry name" value="ATP-grasp"/>
</dbReference>
<evidence type="ECO:0000313" key="13">
    <source>
        <dbReference type="Proteomes" id="UP000542674"/>
    </source>
</evidence>
<keyword evidence="6 10" id="KW-0547">Nucleotide-binding</keyword>
<evidence type="ECO:0000256" key="9">
    <source>
        <dbReference type="ARBA" id="ARBA00029440"/>
    </source>
</evidence>
<evidence type="ECO:0000256" key="3">
    <source>
        <dbReference type="ARBA" id="ARBA00022598"/>
    </source>
</evidence>
<keyword evidence="3 12" id="KW-0436">Ligase</keyword>
<evidence type="ECO:0000256" key="1">
    <source>
        <dbReference type="ARBA" id="ARBA00001946"/>
    </source>
</evidence>
<dbReference type="AlphaFoldDB" id="A0A7W7T7C8"/>
<dbReference type="InterPro" id="IPR011870">
    <property type="entry name" value="LysX_arch"/>
</dbReference>
<dbReference type="InterPro" id="IPR013815">
    <property type="entry name" value="ATP_grasp_subdomain_1"/>
</dbReference>
<dbReference type="GO" id="GO:0046872">
    <property type="term" value="F:metal ion binding"/>
    <property type="evidence" value="ECO:0007669"/>
    <property type="project" value="UniProtKB-KW"/>
</dbReference>
<evidence type="ECO:0000256" key="8">
    <source>
        <dbReference type="ARBA" id="ARBA00022842"/>
    </source>
</evidence>
<proteinExistence type="inferred from homology"/>
<keyword evidence="4" id="KW-0028">Amino-acid biosynthesis</keyword>
<dbReference type="Gene3D" id="3.40.50.20">
    <property type="match status" value="1"/>
</dbReference>
<dbReference type="EC" id="6.3.2.43" evidence="12"/>
<keyword evidence="13" id="KW-1185">Reference proteome</keyword>
<dbReference type="Pfam" id="PF22626">
    <property type="entry name" value="LysX_preATP_grasp"/>
    <property type="match status" value="1"/>
</dbReference>
<comment type="similarity">
    <text evidence="2">Belongs to the RimK family. LysX subfamily.</text>
</comment>
<dbReference type="SUPFAM" id="SSF52440">
    <property type="entry name" value="PreATP-grasp domain"/>
    <property type="match status" value="1"/>
</dbReference>
<comment type="caution">
    <text evidence="12">The sequence shown here is derived from an EMBL/GenBank/DDBJ whole genome shotgun (WGS) entry which is preliminary data.</text>
</comment>
<evidence type="ECO:0000259" key="11">
    <source>
        <dbReference type="PROSITE" id="PS50975"/>
    </source>
</evidence>
<keyword evidence="7 10" id="KW-0067">ATP-binding</keyword>
<evidence type="ECO:0000256" key="10">
    <source>
        <dbReference type="PROSITE-ProRule" id="PRU00409"/>
    </source>
</evidence>
<dbReference type="RefSeq" id="WP_184672039.1">
    <property type="nucleotide sequence ID" value="NZ_BAABAI010000009.1"/>
</dbReference>
<dbReference type="PROSITE" id="PS50975">
    <property type="entry name" value="ATP_GRASP"/>
    <property type="match status" value="1"/>
</dbReference>
<comment type="pathway">
    <text evidence="9">Amino-acid biosynthesis.</text>
</comment>
<name>A0A7W7T7C8_9PSEU</name>
<dbReference type="Proteomes" id="UP000542674">
    <property type="component" value="Unassembled WGS sequence"/>
</dbReference>
<dbReference type="GO" id="GO:0005524">
    <property type="term" value="F:ATP binding"/>
    <property type="evidence" value="ECO:0007669"/>
    <property type="project" value="UniProtKB-UniRule"/>
</dbReference>
<sequence length="286" mass="29956">MNPVGPRLGVLASRVRVEEKAIMAALDRRGVAFEHLDPRTLSVTGGAAWAGPEFVVNREVGHYRALYAASALEAAGATVLNSAAATHVSGDKWHTSAALLAAGLPTPATTLALTSEAALKALEEIGYPAVIKPLVGSWGRLVTKVADRDSAAAVLEHVEALPSPQSHVVYLQELVGRADRDIRVIVVGGEVVGATHRRGDEWRTNVARGAASEPCPLTDEITDLAVRAAAAVGADIAGVDLIEAEEGRLTVLEVNDRVEFKGFQSAHPGLDVADRIVDLLLSRAAA</sequence>
<evidence type="ECO:0000256" key="6">
    <source>
        <dbReference type="ARBA" id="ARBA00022741"/>
    </source>
</evidence>
<dbReference type="NCBIfam" id="TIGR00768">
    <property type="entry name" value="rimK_fam"/>
    <property type="match status" value="1"/>
</dbReference>
<evidence type="ECO:0000256" key="7">
    <source>
        <dbReference type="ARBA" id="ARBA00022840"/>
    </source>
</evidence>
<dbReference type="PANTHER" id="PTHR21621">
    <property type="entry name" value="RIBOSOMAL PROTEIN S6 MODIFICATION PROTEIN"/>
    <property type="match status" value="1"/>
</dbReference>
<gene>
    <name evidence="12" type="ORF">F4559_004736</name>
</gene>
<protein>
    <submittedName>
        <fullName evidence="12">[lysine-biosynthesis-protein LysW]--L-2-aminoadipate ligase</fullName>
        <ecNumber evidence="12">6.3.2.43</ecNumber>
    </submittedName>
</protein>
<dbReference type="InterPro" id="IPR016185">
    <property type="entry name" value="PreATP-grasp_dom_sf"/>
</dbReference>
<feature type="domain" description="ATP-grasp" evidence="11">
    <location>
        <begin position="96"/>
        <end position="281"/>
    </location>
</feature>
<evidence type="ECO:0000256" key="2">
    <source>
        <dbReference type="ARBA" id="ARBA00006239"/>
    </source>
</evidence>
<keyword evidence="8" id="KW-0460">Magnesium</keyword>
<accession>A0A7W7T7C8</accession>
<evidence type="ECO:0000313" key="12">
    <source>
        <dbReference type="EMBL" id="MBB4967377.1"/>
    </source>
</evidence>
<dbReference type="EMBL" id="JACHJS010000001">
    <property type="protein sequence ID" value="MBB4967377.1"/>
    <property type="molecule type" value="Genomic_DNA"/>
</dbReference>
<keyword evidence="5" id="KW-0479">Metal-binding</keyword>
<evidence type="ECO:0000256" key="5">
    <source>
        <dbReference type="ARBA" id="ARBA00022723"/>
    </source>
</evidence>
<dbReference type="Gene3D" id="3.30.470.20">
    <property type="entry name" value="ATP-grasp fold, B domain"/>
    <property type="match status" value="1"/>
</dbReference>
<dbReference type="SUPFAM" id="SSF56059">
    <property type="entry name" value="Glutathione synthetase ATP-binding domain-like"/>
    <property type="match status" value="1"/>
</dbReference>
<dbReference type="Gene3D" id="3.30.1490.20">
    <property type="entry name" value="ATP-grasp fold, A domain"/>
    <property type="match status" value="1"/>
</dbReference>
<organism evidence="12 13">
    <name type="scientific">Saccharothrix violaceirubra</name>
    <dbReference type="NCBI Taxonomy" id="413306"/>
    <lineage>
        <taxon>Bacteria</taxon>
        <taxon>Bacillati</taxon>
        <taxon>Actinomycetota</taxon>
        <taxon>Actinomycetes</taxon>
        <taxon>Pseudonocardiales</taxon>
        <taxon>Pseudonocardiaceae</taxon>
        <taxon>Saccharothrix</taxon>
    </lineage>
</organism>
<dbReference type="GO" id="GO:0005737">
    <property type="term" value="C:cytoplasm"/>
    <property type="evidence" value="ECO:0007669"/>
    <property type="project" value="TreeGrafter"/>
</dbReference>
<dbReference type="Pfam" id="PF08443">
    <property type="entry name" value="RimK"/>
    <property type="match status" value="1"/>
</dbReference>
<dbReference type="PANTHER" id="PTHR21621:SF0">
    <property type="entry name" value="BETA-CITRYLGLUTAMATE SYNTHASE B-RELATED"/>
    <property type="match status" value="1"/>
</dbReference>
<evidence type="ECO:0000256" key="4">
    <source>
        <dbReference type="ARBA" id="ARBA00022605"/>
    </source>
</evidence>
<dbReference type="NCBIfam" id="TIGR02144">
    <property type="entry name" value="LysX_arch"/>
    <property type="match status" value="1"/>
</dbReference>
<dbReference type="GO" id="GO:0016879">
    <property type="term" value="F:ligase activity, forming carbon-nitrogen bonds"/>
    <property type="evidence" value="ECO:0007669"/>
    <property type="project" value="TreeGrafter"/>
</dbReference>
<dbReference type="InterPro" id="IPR013651">
    <property type="entry name" value="ATP-grasp_RimK-type"/>
</dbReference>
<dbReference type="InterPro" id="IPR054562">
    <property type="entry name" value="LysX/ArgX_preATP_grasp"/>
</dbReference>
<dbReference type="InterPro" id="IPR004666">
    <property type="entry name" value="Rp_bS6_RimK/Lys_biosynth_LsyX"/>
</dbReference>
<dbReference type="GO" id="GO:0009085">
    <property type="term" value="P:lysine biosynthetic process"/>
    <property type="evidence" value="ECO:0007669"/>
    <property type="project" value="InterPro"/>
</dbReference>